<feature type="signal peptide" evidence="2">
    <location>
        <begin position="1"/>
        <end position="18"/>
    </location>
</feature>
<dbReference type="STRING" id="1858805.M5GDQ3"/>
<dbReference type="EMBL" id="JH795857">
    <property type="protein sequence ID" value="EJU04712.1"/>
    <property type="molecule type" value="Genomic_DNA"/>
</dbReference>
<dbReference type="PANTHER" id="PTHR37487:SF2">
    <property type="entry name" value="EXPRESSED PROTEIN"/>
    <property type="match status" value="1"/>
</dbReference>
<dbReference type="Proteomes" id="UP000030653">
    <property type="component" value="Unassembled WGS sequence"/>
</dbReference>
<evidence type="ECO:0000256" key="1">
    <source>
        <dbReference type="SAM" id="MobiDB-lite"/>
    </source>
</evidence>
<dbReference type="OMA" id="IIECQPA"/>
<dbReference type="AlphaFoldDB" id="M5GDQ3"/>
<accession>M5GDQ3</accession>
<evidence type="ECO:0000256" key="2">
    <source>
        <dbReference type="SAM" id="SignalP"/>
    </source>
</evidence>
<keyword evidence="4" id="KW-1185">Reference proteome</keyword>
<evidence type="ECO:0000313" key="3">
    <source>
        <dbReference type="EMBL" id="EJU04712.1"/>
    </source>
</evidence>
<dbReference type="PANTHER" id="PTHR37487">
    <property type="entry name" value="CHROMOSOME 1, WHOLE GENOME SHOTGUN SEQUENCE"/>
    <property type="match status" value="1"/>
</dbReference>
<feature type="chain" id="PRO_5004067788" evidence="2">
    <location>
        <begin position="19"/>
        <end position="233"/>
    </location>
</feature>
<sequence length="233" mass="22389">MLATAFLTIISLALLARSQIFTPSSAVQCEPVLVTWTATNSPPYIISVIPGGQVGAAAIENIGTFTSTSVTWSVDIPAGTSLTLQLRDGTGQPLYSAPFTVQTSSDATCIGTNAGYVGGAGLPAPHGSSSASAASSSGTTSGSASSGSSSSATTTTSASSAGTTTTSTSVASTSSSTSSSSHSSSSTGSISHTSSSTAATSASASPSSAAMAMAPLDFSMAAVAGLLGSLLFA</sequence>
<proteinExistence type="predicted"/>
<evidence type="ECO:0000313" key="4">
    <source>
        <dbReference type="Proteomes" id="UP000030653"/>
    </source>
</evidence>
<reference evidence="3 4" key="1">
    <citation type="journal article" date="2012" name="Science">
        <title>The Paleozoic origin of enzymatic lignin decomposition reconstructed from 31 fungal genomes.</title>
        <authorList>
            <person name="Floudas D."/>
            <person name="Binder M."/>
            <person name="Riley R."/>
            <person name="Barry K."/>
            <person name="Blanchette R.A."/>
            <person name="Henrissat B."/>
            <person name="Martinez A.T."/>
            <person name="Otillar R."/>
            <person name="Spatafora J.W."/>
            <person name="Yadav J.S."/>
            <person name="Aerts A."/>
            <person name="Benoit I."/>
            <person name="Boyd A."/>
            <person name="Carlson A."/>
            <person name="Copeland A."/>
            <person name="Coutinho P.M."/>
            <person name="de Vries R.P."/>
            <person name="Ferreira P."/>
            <person name="Findley K."/>
            <person name="Foster B."/>
            <person name="Gaskell J."/>
            <person name="Glotzer D."/>
            <person name="Gorecki P."/>
            <person name="Heitman J."/>
            <person name="Hesse C."/>
            <person name="Hori C."/>
            <person name="Igarashi K."/>
            <person name="Jurgens J.A."/>
            <person name="Kallen N."/>
            <person name="Kersten P."/>
            <person name="Kohler A."/>
            <person name="Kuees U."/>
            <person name="Kumar T.K.A."/>
            <person name="Kuo A."/>
            <person name="LaButti K."/>
            <person name="Larrondo L.F."/>
            <person name="Lindquist E."/>
            <person name="Ling A."/>
            <person name="Lombard V."/>
            <person name="Lucas S."/>
            <person name="Lundell T."/>
            <person name="Martin R."/>
            <person name="McLaughlin D.J."/>
            <person name="Morgenstern I."/>
            <person name="Morin E."/>
            <person name="Murat C."/>
            <person name="Nagy L.G."/>
            <person name="Nolan M."/>
            <person name="Ohm R.A."/>
            <person name="Patyshakuliyeva A."/>
            <person name="Rokas A."/>
            <person name="Ruiz-Duenas F.J."/>
            <person name="Sabat G."/>
            <person name="Salamov A."/>
            <person name="Samejima M."/>
            <person name="Schmutz J."/>
            <person name="Slot J.C."/>
            <person name="St John F."/>
            <person name="Stenlid J."/>
            <person name="Sun H."/>
            <person name="Sun S."/>
            <person name="Syed K."/>
            <person name="Tsang A."/>
            <person name="Wiebenga A."/>
            <person name="Young D."/>
            <person name="Pisabarro A."/>
            <person name="Eastwood D.C."/>
            <person name="Martin F."/>
            <person name="Cullen D."/>
            <person name="Grigoriev I.V."/>
            <person name="Hibbett D.S."/>
        </authorList>
    </citation>
    <scope>NUCLEOTIDE SEQUENCE [LARGE SCALE GENOMIC DNA]</scope>
    <source>
        <strain evidence="3 4">DJM-731 SS1</strain>
    </source>
</reference>
<dbReference type="HOGENOM" id="CLU_063099_1_0_1"/>
<gene>
    <name evidence="3" type="ORF">DACRYDRAFT_20356</name>
</gene>
<feature type="compositionally biased region" description="Low complexity" evidence="1">
    <location>
        <begin position="127"/>
        <end position="201"/>
    </location>
</feature>
<dbReference type="GeneID" id="63686966"/>
<protein>
    <submittedName>
        <fullName evidence="3">Uncharacterized protein</fullName>
    </submittedName>
</protein>
<keyword evidence="2" id="KW-0732">Signal</keyword>
<dbReference type="OrthoDB" id="3362246at2759"/>
<organism evidence="3 4">
    <name type="scientific">Dacryopinax primogenitus (strain DJM 731)</name>
    <name type="common">Brown rot fungus</name>
    <dbReference type="NCBI Taxonomy" id="1858805"/>
    <lineage>
        <taxon>Eukaryota</taxon>
        <taxon>Fungi</taxon>
        <taxon>Dikarya</taxon>
        <taxon>Basidiomycota</taxon>
        <taxon>Agaricomycotina</taxon>
        <taxon>Dacrymycetes</taxon>
        <taxon>Dacrymycetales</taxon>
        <taxon>Dacrymycetaceae</taxon>
        <taxon>Dacryopinax</taxon>
    </lineage>
</organism>
<dbReference type="RefSeq" id="XP_040631606.1">
    <property type="nucleotide sequence ID" value="XM_040771904.1"/>
</dbReference>
<name>M5GDQ3_DACPD</name>
<feature type="region of interest" description="Disordered" evidence="1">
    <location>
        <begin position="124"/>
        <end position="201"/>
    </location>
</feature>